<accession>A0AAD8UCU3</accession>
<gene>
    <name evidence="2" type="ORF">BDZ83DRAFT_656558</name>
</gene>
<sequence length="254" mass="27624">MVNLVGVPRSKAADNLEHSKRKVRGGGRQDHDVGFGVRCDETSRRVLEGAAGLKMELSPVHFPECPPRDPKGHQGWPGLGCAPYLRRGHARAFPAQTVRSTEDPEIAPLRPSLFGLFFTTYCPSTADRSLPPPFFNLKGTKDTPYSKGDSNTAVCRASKTQCADAYCVSIHTAFLQDIIPSAIRIQSHVCKVRESSDCQSRIPPLSRSSASSLQSRVALHVPILECSELCPSFIQLSNLPTWCGASIALVLIPC</sequence>
<protein>
    <submittedName>
        <fullName evidence="2">Uncharacterized protein</fullName>
    </submittedName>
</protein>
<dbReference type="RefSeq" id="XP_060359429.1">
    <property type="nucleotide sequence ID" value="XM_060510884.1"/>
</dbReference>
<dbReference type="GeneID" id="85394783"/>
<feature type="region of interest" description="Disordered" evidence="1">
    <location>
        <begin position="1"/>
        <end position="30"/>
    </location>
</feature>
<name>A0AAD8UCU3_GLOAC</name>
<dbReference type="EMBL" id="JAHMHS010000147">
    <property type="protein sequence ID" value="KAK1712572.1"/>
    <property type="molecule type" value="Genomic_DNA"/>
</dbReference>
<proteinExistence type="predicted"/>
<reference evidence="2" key="1">
    <citation type="submission" date="2021-12" db="EMBL/GenBank/DDBJ databases">
        <title>Comparative genomics, transcriptomics and evolutionary studies reveal genomic signatures of adaptation to plant cell wall in hemibiotrophic fungi.</title>
        <authorList>
            <consortium name="DOE Joint Genome Institute"/>
            <person name="Baroncelli R."/>
            <person name="Diaz J.F."/>
            <person name="Benocci T."/>
            <person name="Peng M."/>
            <person name="Battaglia E."/>
            <person name="Haridas S."/>
            <person name="Andreopoulos W."/>
            <person name="Labutti K."/>
            <person name="Pangilinan J."/>
            <person name="Floch G.L."/>
            <person name="Makela M.R."/>
            <person name="Henrissat B."/>
            <person name="Grigoriev I.V."/>
            <person name="Crouch J.A."/>
            <person name="De Vries R.P."/>
            <person name="Sukno S.A."/>
            <person name="Thon M.R."/>
        </authorList>
    </citation>
    <scope>NUCLEOTIDE SEQUENCE</scope>
    <source>
        <strain evidence="2">CBS 112980</strain>
    </source>
</reference>
<evidence type="ECO:0000256" key="1">
    <source>
        <dbReference type="SAM" id="MobiDB-lite"/>
    </source>
</evidence>
<dbReference type="AlphaFoldDB" id="A0AAD8UCU3"/>
<evidence type="ECO:0000313" key="2">
    <source>
        <dbReference type="EMBL" id="KAK1712572.1"/>
    </source>
</evidence>
<keyword evidence="3" id="KW-1185">Reference proteome</keyword>
<organism evidence="2 3">
    <name type="scientific">Glomerella acutata</name>
    <name type="common">Colletotrichum acutatum</name>
    <dbReference type="NCBI Taxonomy" id="27357"/>
    <lineage>
        <taxon>Eukaryota</taxon>
        <taxon>Fungi</taxon>
        <taxon>Dikarya</taxon>
        <taxon>Ascomycota</taxon>
        <taxon>Pezizomycotina</taxon>
        <taxon>Sordariomycetes</taxon>
        <taxon>Hypocreomycetidae</taxon>
        <taxon>Glomerellales</taxon>
        <taxon>Glomerellaceae</taxon>
        <taxon>Colletotrichum</taxon>
        <taxon>Colletotrichum acutatum species complex</taxon>
    </lineage>
</organism>
<evidence type="ECO:0000313" key="3">
    <source>
        <dbReference type="Proteomes" id="UP001244207"/>
    </source>
</evidence>
<dbReference type="Proteomes" id="UP001244207">
    <property type="component" value="Unassembled WGS sequence"/>
</dbReference>
<comment type="caution">
    <text evidence="2">The sequence shown here is derived from an EMBL/GenBank/DDBJ whole genome shotgun (WGS) entry which is preliminary data.</text>
</comment>